<gene>
    <name evidence="2" type="ORF">LOD99_12485</name>
</gene>
<dbReference type="Gene3D" id="3.40.50.12780">
    <property type="entry name" value="N-terminal domain of ligase-like"/>
    <property type="match status" value="1"/>
</dbReference>
<keyword evidence="3" id="KW-1185">Reference proteome</keyword>
<dbReference type="AlphaFoldDB" id="A0AAV7JF57"/>
<proteinExistence type="predicted"/>
<feature type="transmembrane region" description="Helical" evidence="1">
    <location>
        <begin position="549"/>
        <end position="570"/>
    </location>
</feature>
<keyword evidence="1" id="KW-0472">Membrane</keyword>
<comment type="caution">
    <text evidence="2">The sequence shown here is derived from an EMBL/GenBank/DDBJ whole genome shotgun (WGS) entry which is preliminary data.</text>
</comment>
<evidence type="ECO:0000313" key="3">
    <source>
        <dbReference type="Proteomes" id="UP001165289"/>
    </source>
</evidence>
<organism evidence="2 3">
    <name type="scientific">Oopsacas minuta</name>
    <dbReference type="NCBI Taxonomy" id="111878"/>
    <lineage>
        <taxon>Eukaryota</taxon>
        <taxon>Metazoa</taxon>
        <taxon>Porifera</taxon>
        <taxon>Hexactinellida</taxon>
        <taxon>Hexasterophora</taxon>
        <taxon>Lyssacinosida</taxon>
        <taxon>Leucopsacidae</taxon>
        <taxon>Oopsacas</taxon>
    </lineage>
</organism>
<dbReference type="SUPFAM" id="SSF56801">
    <property type="entry name" value="Acetyl-CoA synthetase-like"/>
    <property type="match status" value="1"/>
</dbReference>
<dbReference type="PANTHER" id="PTHR22754">
    <property type="entry name" value="DISCO-INTERACTING PROTEIN 2 DIP2 -RELATED"/>
    <property type="match status" value="1"/>
</dbReference>
<dbReference type="EMBL" id="JAKMXF010000343">
    <property type="protein sequence ID" value="KAI6647490.1"/>
    <property type="molecule type" value="Genomic_DNA"/>
</dbReference>
<evidence type="ECO:0000256" key="1">
    <source>
        <dbReference type="SAM" id="Phobius"/>
    </source>
</evidence>
<protein>
    <submittedName>
        <fullName evidence="2">Disco-interacting protein 2-like protein C-like</fullName>
    </submittedName>
</protein>
<sequence length="595" mass="66631">MLPGNLDQLPQHKMPKMDFSDIAQIKCTGGAMSNKQLKAVTKVIRDAGVACPSMKDYYDERKQYCDDIFECVQLDLEWSKEKYSSDIRKTWVVRCCNIDKLIEKVYNISGESSVYSFNFKLGLDYGCGFTKLVMCLQLENSVRNLIFLWVSSAPENNYNFSIILNAPEIQKFIHEYNVSFTFDLKAAALCLGIMLGRYPCIWCVWDAKSGLDHVEFKSRSSAHHAEMYQKLCEEYNSDSKNHAIDCDGVEDMEALGVWMVDYMQMFNIPELHLLLGVGQKLYNAIVATMSEEELVTHELLLKHNNISRSSYHGGAFEGNAMRKITLMVEQIGFPISNSSSIALKRFSEVVRTCFGQKIQGDYKLAIFQFEEAFKLTGLNCSTKVHIVCRHVIPFITKFLPVGMGLGAVSEQAAESAHSRFIKVWRNYQCSESLENYGENLLNAVKEINFVNYIRLSYGIVRVEEEGSYTSLTLQDVGQVVPGARVAVVKIAGPQVLCRTDEIGELCVSSLTCGSEYWGLKGKSENIFQIRLLDSGQNPIGTGTYVRSGLLGFIGAGGLVFVCGSMEGLILSAGRRHNREDITATVLAVDPPRLAF</sequence>
<keyword evidence="1" id="KW-1133">Transmembrane helix</keyword>
<name>A0AAV7JF57_9METZ</name>
<dbReference type="Proteomes" id="UP001165289">
    <property type="component" value="Unassembled WGS sequence"/>
</dbReference>
<dbReference type="PANTHER" id="PTHR22754:SF32">
    <property type="entry name" value="DISCO-INTERACTING PROTEIN 2"/>
    <property type="match status" value="1"/>
</dbReference>
<accession>A0AAV7JF57</accession>
<evidence type="ECO:0000313" key="2">
    <source>
        <dbReference type="EMBL" id="KAI6647490.1"/>
    </source>
</evidence>
<dbReference type="InterPro" id="IPR042099">
    <property type="entry name" value="ANL_N_sf"/>
</dbReference>
<reference evidence="2 3" key="1">
    <citation type="journal article" date="2023" name="BMC Biol.">
        <title>The compact genome of the sponge Oopsacas minuta (Hexactinellida) is lacking key metazoan core genes.</title>
        <authorList>
            <person name="Santini S."/>
            <person name="Schenkelaars Q."/>
            <person name="Jourda C."/>
            <person name="Duchesne M."/>
            <person name="Belahbib H."/>
            <person name="Rocher C."/>
            <person name="Selva M."/>
            <person name="Riesgo A."/>
            <person name="Vervoort M."/>
            <person name="Leys S.P."/>
            <person name="Kodjabachian L."/>
            <person name="Le Bivic A."/>
            <person name="Borchiellini C."/>
            <person name="Claverie J.M."/>
            <person name="Renard E."/>
        </authorList>
    </citation>
    <scope>NUCLEOTIDE SEQUENCE [LARGE SCALE GENOMIC DNA]</scope>
    <source>
        <strain evidence="2">SPO-2</strain>
    </source>
</reference>
<keyword evidence="1" id="KW-0812">Transmembrane</keyword>